<dbReference type="InterPro" id="IPR051600">
    <property type="entry name" value="Beta-PGM-like"/>
</dbReference>
<sequence>MRALLFDLDGTLWDPEPHVYRIYSDVFRDHGHELTRSRWAGVLGTIGFDLWGSLEELTGRSLDRAALDAHVARRKEEEFAVLRARPGVLGLLHQTDQAGLLRSVVSNSPTAWIRRYIRQCGVDRGWQAIHSPEGDTSRAKPTPHLYREALARLGVAPDEAIAFEDSPSGVRAAHAAGVRCVAVPNAMTASLDLGLAHLRIESFEGTRLEEILHRIESDTRWAGDDGTSRKDHRTPDDVCL</sequence>
<evidence type="ECO:0000256" key="4">
    <source>
        <dbReference type="ARBA" id="ARBA00022842"/>
    </source>
</evidence>
<reference evidence="6 7" key="1">
    <citation type="submission" date="2024-06" db="EMBL/GenBank/DDBJ databases">
        <title>The Natural Products Discovery Center: Release of the First 8490 Sequenced Strains for Exploring Actinobacteria Biosynthetic Diversity.</title>
        <authorList>
            <person name="Kalkreuter E."/>
            <person name="Kautsar S.A."/>
            <person name="Yang D."/>
            <person name="Bader C.D."/>
            <person name="Teijaro C.N."/>
            <person name="Fluegel L."/>
            <person name="Davis C.M."/>
            <person name="Simpson J.R."/>
            <person name="Lauterbach L."/>
            <person name="Steele A.D."/>
            <person name="Gui C."/>
            <person name="Meng S."/>
            <person name="Li G."/>
            <person name="Viehrig K."/>
            <person name="Ye F."/>
            <person name="Su P."/>
            <person name="Kiefer A.F."/>
            <person name="Nichols A."/>
            <person name="Cepeda A.J."/>
            <person name="Yan W."/>
            <person name="Fan B."/>
            <person name="Jiang Y."/>
            <person name="Adhikari A."/>
            <person name="Zheng C.-J."/>
            <person name="Schuster L."/>
            <person name="Cowan T.M."/>
            <person name="Smanski M.J."/>
            <person name="Chevrette M.G."/>
            <person name="De Carvalho L.P.S."/>
            <person name="Shen B."/>
        </authorList>
    </citation>
    <scope>NUCLEOTIDE SEQUENCE [LARGE SCALE GENOMIC DNA]</scope>
    <source>
        <strain evidence="6 7">NPDC001615</strain>
    </source>
</reference>
<dbReference type="InterPro" id="IPR036412">
    <property type="entry name" value="HAD-like_sf"/>
</dbReference>
<keyword evidence="3" id="KW-0479">Metal-binding</keyword>
<dbReference type="PANTHER" id="PTHR46193">
    <property type="entry name" value="6-PHOSPHOGLUCONATE PHOSPHATASE"/>
    <property type="match status" value="1"/>
</dbReference>
<evidence type="ECO:0000256" key="2">
    <source>
        <dbReference type="ARBA" id="ARBA00006171"/>
    </source>
</evidence>
<comment type="cofactor">
    <cofactor evidence="1">
        <name>Mg(2+)</name>
        <dbReference type="ChEBI" id="CHEBI:18420"/>
    </cofactor>
</comment>
<dbReference type="Gene3D" id="1.10.150.240">
    <property type="entry name" value="Putative phosphatase, domain 2"/>
    <property type="match status" value="1"/>
</dbReference>
<comment type="similarity">
    <text evidence="2">Belongs to the HAD-like hydrolase superfamily. CbbY/CbbZ/Gph/YieH family.</text>
</comment>
<dbReference type="SFLD" id="SFLDS00003">
    <property type="entry name" value="Haloacid_Dehalogenase"/>
    <property type="match status" value="1"/>
</dbReference>
<dbReference type="SUPFAM" id="SSF56784">
    <property type="entry name" value="HAD-like"/>
    <property type="match status" value="1"/>
</dbReference>
<comment type="caution">
    <text evidence="6">The sequence shown here is derived from an EMBL/GenBank/DDBJ whole genome shotgun (WGS) entry which is preliminary data.</text>
</comment>
<dbReference type="NCBIfam" id="TIGR01509">
    <property type="entry name" value="HAD-SF-IA-v3"/>
    <property type="match status" value="1"/>
</dbReference>
<evidence type="ECO:0000256" key="5">
    <source>
        <dbReference type="SAM" id="MobiDB-lite"/>
    </source>
</evidence>
<name>A0ABV1T508_9ACTN</name>
<dbReference type="Pfam" id="PF13419">
    <property type="entry name" value="HAD_2"/>
    <property type="match status" value="1"/>
</dbReference>
<gene>
    <name evidence="6" type="ORF">ABT188_31730</name>
</gene>
<dbReference type="PANTHER" id="PTHR46193:SF21">
    <property type="entry name" value="SLL1138 PROTEIN"/>
    <property type="match status" value="1"/>
</dbReference>
<organism evidence="6 7">
    <name type="scientific">Streptomyces violaceorubidus</name>
    <dbReference type="NCBI Taxonomy" id="284042"/>
    <lineage>
        <taxon>Bacteria</taxon>
        <taxon>Bacillati</taxon>
        <taxon>Actinomycetota</taxon>
        <taxon>Actinomycetes</taxon>
        <taxon>Kitasatosporales</taxon>
        <taxon>Streptomycetaceae</taxon>
        <taxon>Streptomyces</taxon>
    </lineage>
</organism>
<evidence type="ECO:0000256" key="1">
    <source>
        <dbReference type="ARBA" id="ARBA00001946"/>
    </source>
</evidence>
<dbReference type="GO" id="GO:0016787">
    <property type="term" value="F:hydrolase activity"/>
    <property type="evidence" value="ECO:0007669"/>
    <property type="project" value="UniProtKB-KW"/>
</dbReference>
<evidence type="ECO:0000256" key="3">
    <source>
        <dbReference type="ARBA" id="ARBA00022723"/>
    </source>
</evidence>
<dbReference type="PRINTS" id="PR00413">
    <property type="entry name" value="HADHALOGNASE"/>
</dbReference>
<dbReference type="InterPro" id="IPR023214">
    <property type="entry name" value="HAD_sf"/>
</dbReference>
<dbReference type="EMBL" id="JBEOZY010000055">
    <property type="protein sequence ID" value="MER6169075.1"/>
    <property type="molecule type" value="Genomic_DNA"/>
</dbReference>
<keyword evidence="4" id="KW-0460">Magnesium</keyword>
<dbReference type="RefSeq" id="WP_352150286.1">
    <property type="nucleotide sequence ID" value="NZ_JBEOZY010000055.1"/>
</dbReference>
<protein>
    <submittedName>
        <fullName evidence="6">HAD-IA family hydrolase</fullName>
    </submittedName>
</protein>
<dbReference type="SFLD" id="SFLDG01129">
    <property type="entry name" value="C1.5:_HAD__Beta-PGM__Phosphata"/>
    <property type="match status" value="1"/>
</dbReference>
<feature type="region of interest" description="Disordered" evidence="5">
    <location>
        <begin position="220"/>
        <end position="240"/>
    </location>
</feature>
<keyword evidence="7" id="KW-1185">Reference proteome</keyword>
<dbReference type="InterPro" id="IPR023198">
    <property type="entry name" value="PGP-like_dom2"/>
</dbReference>
<keyword evidence="6" id="KW-0378">Hydrolase</keyword>
<dbReference type="InterPro" id="IPR006439">
    <property type="entry name" value="HAD-SF_hydro_IA"/>
</dbReference>
<accession>A0ABV1T508</accession>
<evidence type="ECO:0000313" key="6">
    <source>
        <dbReference type="EMBL" id="MER6169075.1"/>
    </source>
</evidence>
<dbReference type="InterPro" id="IPR041492">
    <property type="entry name" value="HAD_2"/>
</dbReference>
<evidence type="ECO:0000313" key="7">
    <source>
        <dbReference type="Proteomes" id="UP001496720"/>
    </source>
</evidence>
<dbReference type="Proteomes" id="UP001496720">
    <property type="component" value="Unassembled WGS sequence"/>
</dbReference>
<dbReference type="Gene3D" id="3.40.50.1000">
    <property type="entry name" value="HAD superfamily/HAD-like"/>
    <property type="match status" value="1"/>
</dbReference>
<proteinExistence type="inferred from homology"/>